<gene>
    <name evidence="1" type="ORF">DSCA_39770</name>
</gene>
<organism evidence="1 2">
    <name type="scientific">Desulfosarcina alkanivorans</name>
    <dbReference type="NCBI Taxonomy" id="571177"/>
    <lineage>
        <taxon>Bacteria</taxon>
        <taxon>Pseudomonadati</taxon>
        <taxon>Thermodesulfobacteriota</taxon>
        <taxon>Desulfobacteria</taxon>
        <taxon>Desulfobacterales</taxon>
        <taxon>Desulfosarcinaceae</taxon>
        <taxon>Desulfosarcina</taxon>
    </lineage>
</organism>
<accession>A0A5K7YZK8</accession>
<dbReference type="KEGG" id="dalk:DSCA_39770"/>
<dbReference type="EMBL" id="AP021874">
    <property type="protein sequence ID" value="BBO70047.1"/>
    <property type="molecule type" value="Genomic_DNA"/>
</dbReference>
<proteinExistence type="predicted"/>
<dbReference type="AlphaFoldDB" id="A0A5K7YZK8"/>
<name>A0A5K7YZK8_9BACT</name>
<reference evidence="1 2" key="1">
    <citation type="submission" date="2019-11" db="EMBL/GenBank/DDBJ databases">
        <title>Comparative genomics of hydrocarbon-degrading Desulfosarcina strains.</title>
        <authorList>
            <person name="Watanabe M."/>
            <person name="Kojima H."/>
            <person name="Fukui M."/>
        </authorList>
    </citation>
    <scope>NUCLEOTIDE SEQUENCE [LARGE SCALE GENOMIC DNA]</scope>
    <source>
        <strain evidence="1 2">PL12</strain>
    </source>
</reference>
<protein>
    <submittedName>
        <fullName evidence="1">Uncharacterized protein</fullName>
    </submittedName>
</protein>
<evidence type="ECO:0000313" key="2">
    <source>
        <dbReference type="Proteomes" id="UP000427906"/>
    </source>
</evidence>
<sequence length="59" mass="6413">MDGLPLAVNATRAAPLRAASYHVLTRMLPVTITQKNRLPMGSADKRIATLPPFLVVLML</sequence>
<dbReference type="Proteomes" id="UP000427906">
    <property type="component" value="Chromosome"/>
</dbReference>
<evidence type="ECO:0000313" key="1">
    <source>
        <dbReference type="EMBL" id="BBO70047.1"/>
    </source>
</evidence>
<keyword evidence="2" id="KW-1185">Reference proteome</keyword>